<evidence type="ECO:0000256" key="1">
    <source>
        <dbReference type="ARBA" id="ARBA00008542"/>
    </source>
</evidence>
<evidence type="ECO:0000259" key="2">
    <source>
        <dbReference type="Pfam" id="PF01965"/>
    </source>
</evidence>
<dbReference type="PATRIC" id="fig|224324.8.peg.502"/>
<proteinExistence type="inferred from homology"/>
<sequence length="167" mass="18973">MRKVLIFLEELVEDVEFIYPYLRFKEEGFEVVSAAPKLGEYKGKKGMTFRPDKTIKDVYHQEFDCVFIPGGYAPDRLRRYPEVLHIVKKHYDSGKLVCAVCHGPWVLISAKVVKGKKVTGFFAIKDDLINAGANYTGKPVEVDGNLITATDPKSMLEMMKVIISRLK</sequence>
<organism evidence="3 4">
    <name type="scientific">Aquifex aeolicus (strain VF5)</name>
    <dbReference type="NCBI Taxonomy" id="224324"/>
    <lineage>
        <taxon>Bacteria</taxon>
        <taxon>Pseudomonadati</taxon>
        <taxon>Aquificota</taxon>
        <taxon>Aquificia</taxon>
        <taxon>Aquificales</taxon>
        <taxon>Aquificaceae</taxon>
        <taxon>Aquifex</taxon>
    </lineage>
</organism>
<dbReference type="RefSeq" id="WP_010880367.1">
    <property type="nucleotide sequence ID" value="NC_000918.1"/>
</dbReference>
<keyword evidence="4" id="KW-1185">Reference proteome</keyword>
<dbReference type="GO" id="GO:0005737">
    <property type="term" value="C:cytoplasm"/>
    <property type="evidence" value="ECO:0000318"/>
    <property type="project" value="GO_Central"/>
</dbReference>
<evidence type="ECO:0000313" key="4">
    <source>
        <dbReference type="Proteomes" id="UP000000798"/>
    </source>
</evidence>
<name>O66869_AQUAE</name>
<dbReference type="EMBL" id="AE000657">
    <property type="protein sequence ID" value="AAC06827.1"/>
    <property type="molecule type" value="Genomic_DNA"/>
</dbReference>
<dbReference type="eggNOG" id="COG0693">
    <property type="taxonomic scope" value="Bacteria"/>
</dbReference>
<dbReference type="Proteomes" id="UP000000798">
    <property type="component" value="Chromosome"/>
</dbReference>
<feature type="domain" description="DJ-1/PfpI" evidence="2">
    <location>
        <begin position="2"/>
        <end position="164"/>
    </location>
</feature>
<dbReference type="InterPro" id="IPR029062">
    <property type="entry name" value="Class_I_gatase-like"/>
</dbReference>
<dbReference type="Gene3D" id="3.40.50.880">
    <property type="match status" value="1"/>
</dbReference>
<dbReference type="InterPro" id="IPR002818">
    <property type="entry name" value="DJ-1/PfpI"/>
</dbReference>
<dbReference type="CDD" id="cd03134">
    <property type="entry name" value="GATase1_PfpI_like"/>
    <property type="match status" value="1"/>
</dbReference>
<dbReference type="PROSITE" id="PS51276">
    <property type="entry name" value="PEPTIDASE_C56_PFPI"/>
    <property type="match status" value="1"/>
</dbReference>
<reference evidence="3 4" key="1">
    <citation type="journal article" date="1998" name="Nature">
        <title>The complete genome of the hyperthermophilic bacterium Aquifex aeolicus.</title>
        <authorList>
            <person name="Deckert G."/>
            <person name="Warren P.V."/>
            <person name="Gaasterland T."/>
            <person name="Young W.G."/>
            <person name="Lenox A.L."/>
            <person name="Graham D.E."/>
            <person name="Overbeek R."/>
            <person name="Snead M.A."/>
            <person name="Keller M."/>
            <person name="Aujay M."/>
            <person name="Huber R."/>
            <person name="Feldman R.A."/>
            <person name="Short J.M."/>
            <person name="Olson G.J."/>
            <person name="Swanson R.V."/>
        </authorList>
    </citation>
    <scope>NUCLEOTIDE SEQUENCE [LARGE SCALE GENOMIC DNA]</scope>
    <source>
        <strain evidence="3 4">VF5</strain>
    </source>
</reference>
<dbReference type="Pfam" id="PF01965">
    <property type="entry name" value="DJ-1_PfpI"/>
    <property type="match status" value="1"/>
</dbReference>
<dbReference type="InParanoid" id="O66869"/>
<dbReference type="SUPFAM" id="SSF52317">
    <property type="entry name" value="Class I glutamine amidotransferase-like"/>
    <property type="match status" value="1"/>
</dbReference>
<dbReference type="GO" id="GO:0006508">
    <property type="term" value="P:proteolysis"/>
    <property type="evidence" value="ECO:0007669"/>
    <property type="project" value="UniProtKB-KW"/>
</dbReference>
<dbReference type="EnsemblBacteria" id="AAC06827">
    <property type="protein sequence ID" value="AAC06827"/>
    <property type="gene ID" value="aq_618"/>
</dbReference>
<dbReference type="KEGG" id="aae:aq_618"/>
<dbReference type="InterPro" id="IPR006286">
    <property type="entry name" value="C56_PfpI-like"/>
</dbReference>
<dbReference type="AlphaFoldDB" id="O66869"/>
<dbReference type="MEROPS" id="C56.001"/>
<evidence type="ECO:0000313" key="3">
    <source>
        <dbReference type="EMBL" id="AAC06827.1"/>
    </source>
</evidence>
<dbReference type="OrthoDB" id="9800516at2"/>
<keyword evidence="3" id="KW-0378">Hydrolase</keyword>
<dbReference type="GO" id="GO:0019172">
    <property type="term" value="F:glyoxalase III activity"/>
    <property type="evidence" value="ECO:0000318"/>
    <property type="project" value="GO_Central"/>
</dbReference>
<dbReference type="FunCoup" id="O66869">
    <property type="interactions" value="189"/>
</dbReference>
<dbReference type="PIR" id="A70355">
    <property type="entry name" value="A70355"/>
</dbReference>
<dbReference type="HOGENOM" id="CLU_000445_44_4_0"/>
<comment type="similarity">
    <text evidence="1">Belongs to the peptidase C56 family.</text>
</comment>
<dbReference type="GO" id="GO:0008233">
    <property type="term" value="F:peptidase activity"/>
    <property type="evidence" value="ECO:0007669"/>
    <property type="project" value="UniProtKB-KW"/>
</dbReference>
<keyword evidence="3" id="KW-0645">Protease</keyword>
<dbReference type="GO" id="GO:0019243">
    <property type="term" value="P:methylglyoxal catabolic process to D-lactate via S-lactoyl-glutathione"/>
    <property type="evidence" value="ECO:0000318"/>
    <property type="project" value="GO_Central"/>
</dbReference>
<accession>O66869</accession>
<protein>
    <submittedName>
        <fullName evidence="3">Protease I</fullName>
    </submittedName>
</protein>
<dbReference type="STRING" id="224324.aq_618"/>
<gene>
    <name evidence="3" type="primary">pfpI</name>
    <name evidence="3" type="ordered locus">aq_618</name>
</gene>
<dbReference type="PANTHER" id="PTHR42733">
    <property type="entry name" value="DJ-1 PROTEIN"/>
    <property type="match status" value="1"/>
</dbReference>
<dbReference type="NCBIfam" id="TIGR01382">
    <property type="entry name" value="PfpI"/>
    <property type="match status" value="1"/>
</dbReference>